<keyword evidence="1" id="KW-0732">Signal</keyword>
<dbReference type="Proteomes" id="UP000826656">
    <property type="component" value="Unassembled WGS sequence"/>
</dbReference>
<evidence type="ECO:0008006" key="4">
    <source>
        <dbReference type="Google" id="ProtNLM"/>
    </source>
</evidence>
<evidence type="ECO:0000313" key="3">
    <source>
        <dbReference type="Proteomes" id="UP000826656"/>
    </source>
</evidence>
<evidence type="ECO:0000313" key="2">
    <source>
        <dbReference type="EMBL" id="KAH0782110.1"/>
    </source>
</evidence>
<sequence>MLLASLTAVTTIRSAWSSALPPFVDDDTNSSRLNCSILPPDPPFRDLFAGCCSI</sequence>
<dbReference type="EMBL" id="JAIVGD010000001">
    <property type="protein sequence ID" value="KAH0782110.1"/>
    <property type="molecule type" value="Genomic_DNA"/>
</dbReference>
<organism evidence="2 3">
    <name type="scientific">Solanum tuberosum</name>
    <name type="common">Potato</name>
    <dbReference type="NCBI Taxonomy" id="4113"/>
    <lineage>
        <taxon>Eukaryota</taxon>
        <taxon>Viridiplantae</taxon>
        <taxon>Streptophyta</taxon>
        <taxon>Embryophyta</taxon>
        <taxon>Tracheophyta</taxon>
        <taxon>Spermatophyta</taxon>
        <taxon>Magnoliopsida</taxon>
        <taxon>eudicotyledons</taxon>
        <taxon>Gunneridae</taxon>
        <taxon>Pentapetalae</taxon>
        <taxon>asterids</taxon>
        <taxon>lamiids</taxon>
        <taxon>Solanales</taxon>
        <taxon>Solanaceae</taxon>
        <taxon>Solanoideae</taxon>
        <taxon>Solaneae</taxon>
        <taxon>Solanum</taxon>
    </lineage>
</organism>
<keyword evidence="3" id="KW-1185">Reference proteome</keyword>
<evidence type="ECO:0000256" key="1">
    <source>
        <dbReference type="SAM" id="SignalP"/>
    </source>
</evidence>
<comment type="caution">
    <text evidence="2">The sequence shown here is derived from an EMBL/GenBank/DDBJ whole genome shotgun (WGS) entry which is preliminary data.</text>
</comment>
<accession>A0ABQ7WN24</accession>
<reference evidence="2 3" key="1">
    <citation type="journal article" date="2021" name="bioRxiv">
        <title>Chromosome-scale and haplotype-resolved genome assembly of a tetraploid potato cultivar.</title>
        <authorList>
            <person name="Sun H."/>
            <person name="Jiao W.-B."/>
            <person name="Krause K."/>
            <person name="Campoy J.A."/>
            <person name="Goel M."/>
            <person name="Folz-Donahue K."/>
            <person name="Kukat C."/>
            <person name="Huettel B."/>
            <person name="Schneeberger K."/>
        </authorList>
    </citation>
    <scope>NUCLEOTIDE SEQUENCE [LARGE SCALE GENOMIC DNA]</scope>
    <source>
        <strain evidence="2">SolTubOtavaFocal</strain>
        <tissue evidence="2">Leaves</tissue>
    </source>
</reference>
<name>A0ABQ7WN24_SOLTU</name>
<feature type="signal peptide" evidence="1">
    <location>
        <begin position="1"/>
        <end position="17"/>
    </location>
</feature>
<feature type="chain" id="PRO_5047245632" description="Secreted protein" evidence="1">
    <location>
        <begin position="18"/>
        <end position="54"/>
    </location>
</feature>
<gene>
    <name evidence="2" type="ORF">KY290_001708</name>
</gene>
<proteinExistence type="predicted"/>
<protein>
    <recommendedName>
        <fullName evidence="4">Secreted protein</fullName>
    </recommendedName>
</protein>